<gene>
    <name evidence="1" type="ORF">NTEN_LOCUS18698</name>
</gene>
<keyword evidence="2" id="KW-1185">Reference proteome</keyword>
<name>A0A6H5HDB1_9HEMI</name>
<protein>
    <submittedName>
        <fullName evidence="1">Uncharacterized protein</fullName>
    </submittedName>
</protein>
<dbReference type="EMBL" id="CADCXU010027568">
    <property type="protein sequence ID" value="CAB0014247.1"/>
    <property type="molecule type" value="Genomic_DNA"/>
</dbReference>
<evidence type="ECO:0000313" key="1">
    <source>
        <dbReference type="EMBL" id="CAB0014247.1"/>
    </source>
</evidence>
<organism evidence="1 2">
    <name type="scientific">Nesidiocoris tenuis</name>
    <dbReference type="NCBI Taxonomy" id="355587"/>
    <lineage>
        <taxon>Eukaryota</taxon>
        <taxon>Metazoa</taxon>
        <taxon>Ecdysozoa</taxon>
        <taxon>Arthropoda</taxon>
        <taxon>Hexapoda</taxon>
        <taxon>Insecta</taxon>
        <taxon>Pterygota</taxon>
        <taxon>Neoptera</taxon>
        <taxon>Paraneoptera</taxon>
        <taxon>Hemiptera</taxon>
        <taxon>Heteroptera</taxon>
        <taxon>Panheteroptera</taxon>
        <taxon>Cimicomorpha</taxon>
        <taxon>Miridae</taxon>
        <taxon>Dicyphina</taxon>
        <taxon>Nesidiocoris</taxon>
    </lineage>
</organism>
<dbReference type="AlphaFoldDB" id="A0A6H5HDB1"/>
<dbReference type="OrthoDB" id="10020110at2759"/>
<sequence>MAVTCNMILKTLTGPNQHFLSCMTSRNKPHAVMSGQITGKAQCVSLLQDCLALQLQRVGPPSGGSPHPPRPPPSQDPQYWMYDSGYLIFQVYQTAQGYFVATPDSVRLTEAATGGGRNLLLSQAEAAALVHGEIVTIREGHKTHQSIQTNLADVICGGT</sequence>
<accession>A0A6H5HDB1</accession>
<proteinExistence type="predicted"/>
<reference evidence="1 2" key="1">
    <citation type="submission" date="2020-02" db="EMBL/GenBank/DDBJ databases">
        <authorList>
            <person name="Ferguson B K."/>
        </authorList>
    </citation>
    <scope>NUCLEOTIDE SEQUENCE [LARGE SCALE GENOMIC DNA]</scope>
</reference>
<dbReference type="Proteomes" id="UP000479000">
    <property type="component" value="Unassembled WGS sequence"/>
</dbReference>
<evidence type="ECO:0000313" key="2">
    <source>
        <dbReference type="Proteomes" id="UP000479000"/>
    </source>
</evidence>